<gene>
    <name evidence="1" type="ORF">DARMORV10_C03P53250.1</name>
</gene>
<accession>A0A816IK40</accession>
<dbReference type="EMBL" id="HG994367">
    <property type="protein sequence ID" value="CAF1705561.1"/>
    <property type="molecule type" value="Genomic_DNA"/>
</dbReference>
<evidence type="ECO:0000313" key="1">
    <source>
        <dbReference type="EMBL" id="CAF1705561.1"/>
    </source>
</evidence>
<dbReference type="AlphaFoldDB" id="A0A816IK40"/>
<sequence>MHAWRAEKGRMTEKFGACFGKISKAFDDLSLWLMLGIETWVKLDLSLWLMLGIETWVKLDLSLWLMLGIETWVKLRAVFISLMF</sequence>
<protein>
    <submittedName>
        <fullName evidence="1">(rape) hypothetical protein</fullName>
    </submittedName>
</protein>
<reference evidence="1" key="1">
    <citation type="submission" date="2021-01" db="EMBL/GenBank/DDBJ databases">
        <authorList>
            <consortium name="Genoscope - CEA"/>
            <person name="William W."/>
        </authorList>
    </citation>
    <scope>NUCLEOTIDE SEQUENCE</scope>
</reference>
<organism evidence="1">
    <name type="scientific">Brassica napus</name>
    <name type="common">Rape</name>
    <dbReference type="NCBI Taxonomy" id="3708"/>
    <lineage>
        <taxon>Eukaryota</taxon>
        <taxon>Viridiplantae</taxon>
        <taxon>Streptophyta</taxon>
        <taxon>Embryophyta</taxon>
        <taxon>Tracheophyta</taxon>
        <taxon>Spermatophyta</taxon>
        <taxon>Magnoliopsida</taxon>
        <taxon>eudicotyledons</taxon>
        <taxon>Gunneridae</taxon>
        <taxon>Pentapetalae</taxon>
        <taxon>rosids</taxon>
        <taxon>malvids</taxon>
        <taxon>Brassicales</taxon>
        <taxon>Brassicaceae</taxon>
        <taxon>Brassiceae</taxon>
        <taxon>Brassica</taxon>
    </lineage>
</organism>
<name>A0A816IK40_BRANA</name>
<dbReference type="Proteomes" id="UP001295469">
    <property type="component" value="Chromosome C03"/>
</dbReference>
<proteinExistence type="predicted"/>